<dbReference type="AlphaFoldDB" id="A0A2S9YKU3"/>
<evidence type="ECO:0000313" key="2">
    <source>
        <dbReference type="Proteomes" id="UP000237968"/>
    </source>
</evidence>
<reference evidence="1 2" key="1">
    <citation type="submission" date="2018-03" db="EMBL/GenBank/DDBJ databases">
        <title>Draft Genome Sequences of the Obligatory Marine Myxobacteria Enhygromyxa salina SWB005.</title>
        <authorList>
            <person name="Poehlein A."/>
            <person name="Moghaddam J.A."/>
            <person name="Harms H."/>
            <person name="Alanjari M."/>
            <person name="Koenig G.M."/>
            <person name="Daniel R."/>
            <person name="Schaeberle T.F."/>
        </authorList>
    </citation>
    <scope>NUCLEOTIDE SEQUENCE [LARGE SCALE GENOMIC DNA]</scope>
    <source>
        <strain evidence="1 2">SWB005</strain>
    </source>
</reference>
<dbReference type="OrthoDB" id="9829347at2"/>
<evidence type="ECO:0000313" key="1">
    <source>
        <dbReference type="EMBL" id="PRQ05737.1"/>
    </source>
</evidence>
<comment type="caution">
    <text evidence="1">The sequence shown here is derived from an EMBL/GenBank/DDBJ whole genome shotgun (WGS) entry which is preliminary data.</text>
</comment>
<keyword evidence="2" id="KW-1185">Reference proteome</keyword>
<organism evidence="1 2">
    <name type="scientific">Enhygromyxa salina</name>
    <dbReference type="NCBI Taxonomy" id="215803"/>
    <lineage>
        <taxon>Bacteria</taxon>
        <taxon>Pseudomonadati</taxon>
        <taxon>Myxococcota</taxon>
        <taxon>Polyangia</taxon>
        <taxon>Nannocystales</taxon>
        <taxon>Nannocystaceae</taxon>
        <taxon>Enhygromyxa</taxon>
    </lineage>
</organism>
<name>A0A2S9YKU3_9BACT</name>
<dbReference type="EMBL" id="PVNK01000005">
    <property type="protein sequence ID" value="PRQ05737.1"/>
    <property type="molecule type" value="Genomic_DNA"/>
</dbReference>
<protein>
    <submittedName>
        <fullName evidence="1">Uncharacterized protein</fullName>
    </submittedName>
</protein>
<dbReference type="RefSeq" id="WP_106389542.1">
    <property type="nucleotide sequence ID" value="NZ_PVNK01000005.1"/>
</dbReference>
<dbReference type="Proteomes" id="UP000237968">
    <property type="component" value="Unassembled WGS sequence"/>
</dbReference>
<sequence>MPTHQGKTQTDIVIGDAGDSASEATEFEFVATHAGPGSVQFVDYAPGTDRQFSGYELVVTDVAGSPVATMAARYKAWIDVGTATGKKEIDIQNLFNPAPAGSRPDWPLSPQTSAERVWQTETFDSASNLYAKTCATWQVRTTVISATATVMQTIVDQDPGLLRVHLVYLDGAAVILDVVATMIAATSVTGNVTADPPDVTDTFSP</sequence>
<gene>
    <name evidence="1" type="ORF">ENSA5_00570</name>
</gene>
<accession>A0A2S9YKU3</accession>
<proteinExistence type="predicted"/>